<organism evidence="4 5">
    <name type="scientific">Diaporthe ampelina</name>
    <dbReference type="NCBI Taxonomy" id="1214573"/>
    <lineage>
        <taxon>Eukaryota</taxon>
        <taxon>Fungi</taxon>
        <taxon>Dikarya</taxon>
        <taxon>Ascomycota</taxon>
        <taxon>Pezizomycotina</taxon>
        <taxon>Sordariomycetes</taxon>
        <taxon>Sordariomycetidae</taxon>
        <taxon>Diaporthales</taxon>
        <taxon>Diaporthaceae</taxon>
        <taxon>Diaporthe</taxon>
    </lineage>
</organism>
<name>A0A0G2I1X0_9PEZI</name>
<dbReference type="InterPro" id="IPR032675">
    <property type="entry name" value="LRR_dom_sf"/>
</dbReference>
<dbReference type="GO" id="GO:0005096">
    <property type="term" value="F:GTPase activator activity"/>
    <property type="evidence" value="ECO:0007669"/>
    <property type="project" value="UniProtKB-KW"/>
</dbReference>
<reference evidence="4 5" key="2">
    <citation type="submission" date="2015-05" db="EMBL/GenBank/DDBJ databases">
        <authorList>
            <person name="Morales-Cruz A."/>
            <person name="Amrine K.C."/>
            <person name="Cantu D."/>
        </authorList>
    </citation>
    <scope>NUCLEOTIDE SEQUENCE [LARGE SCALE GENOMIC DNA]</scope>
    <source>
        <strain evidence="4">DA912</strain>
    </source>
</reference>
<dbReference type="Proteomes" id="UP000034680">
    <property type="component" value="Unassembled WGS sequence"/>
</dbReference>
<dbReference type="GO" id="GO:0048471">
    <property type="term" value="C:perinuclear region of cytoplasm"/>
    <property type="evidence" value="ECO:0007669"/>
    <property type="project" value="TreeGrafter"/>
</dbReference>
<dbReference type="GO" id="GO:0006913">
    <property type="term" value="P:nucleocytoplasmic transport"/>
    <property type="evidence" value="ECO:0007669"/>
    <property type="project" value="TreeGrafter"/>
</dbReference>
<evidence type="ECO:0000256" key="2">
    <source>
        <dbReference type="ARBA" id="ARBA00022614"/>
    </source>
</evidence>
<dbReference type="STRING" id="1214573.A0A0G2I1X0"/>
<protein>
    <submittedName>
        <fullName evidence="4">Putative ran gtpase-activating protein 1</fullName>
    </submittedName>
</protein>
<sequence>MRPLGEPISFTLDSITFEPADANEVTLFFNTYGHLYHIRKFTLKDKVVKLDTAEQILPYVIAIKNLPFLEEVSFSGASLGIWAAYSLADALRTRTRLCRADFSNCFTGRKTPEMAPAVDALVSAFLELPALESISLADNAFGPDVEWPIVRLVRAHTPLRELDINNVGLGPKVGAVLATALVNLAQNKAAAGAPPLRALLSNRNRLVQDDDAPLPGMAEWAAAFAAHPQLRTVDLGNNGIRREGMDRLVRDGLAHLHAIEELDLQDNTIASRGGTHTALAEAAGGWPNLRALNLNDSLLGSRGAALLVPALAAVQPSRLESLKMAGNNLNKANTAALAGAFAQLSELREVELNLNNIPEDDEGFWALKRMLEGRGRERGIEARIDSLEDFDQTEPSQ</sequence>
<proteinExistence type="predicted"/>
<keyword evidence="1" id="KW-0343">GTPase activation</keyword>
<keyword evidence="2" id="KW-0433">Leucine-rich repeat</keyword>
<dbReference type="Gene3D" id="3.80.10.10">
    <property type="entry name" value="Ribonuclease Inhibitor"/>
    <property type="match status" value="1"/>
</dbReference>
<evidence type="ECO:0000256" key="3">
    <source>
        <dbReference type="ARBA" id="ARBA00022737"/>
    </source>
</evidence>
<dbReference type="InterPro" id="IPR027038">
    <property type="entry name" value="RanGap"/>
</dbReference>
<keyword evidence="3" id="KW-0677">Repeat</keyword>
<dbReference type="SMART" id="SM00368">
    <property type="entry name" value="LRR_RI"/>
    <property type="match status" value="5"/>
</dbReference>
<reference evidence="4 5" key="1">
    <citation type="submission" date="2015-05" db="EMBL/GenBank/DDBJ databases">
        <title>Distinctive expansion of gene families associated with plant cell wall degradation and secondary metabolism in the genomes of grapevine trunk pathogens.</title>
        <authorList>
            <person name="Lawrence D.P."/>
            <person name="Travadon R."/>
            <person name="Rolshausen P.E."/>
            <person name="Baumgartner K."/>
        </authorList>
    </citation>
    <scope>NUCLEOTIDE SEQUENCE [LARGE SCALE GENOMIC DNA]</scope>
    <source>
        <strain evidence="4">DA912</strain>
    </source>
</reference>
<accession>A0A0G2I1X0</accession>
<dbReference type="GO" id="GO:0005829">
    <property type="term" value="C:cytosol"/>
    <property type="evidence" value="ECO:0007669"/>
    <property type="project" value="TreeGrafter"/>
</dbReference>
<evidence type="ECO:0000313" key="4">
    <source>
        <dbReference type="EMBL" id="KKY34090.1"/>
    </source>
</evidence>
<dbReference type="PANTHER" id="PTHR24113">
    <property type="entry name" value="RAN GTPASE-ACTIVATING PROTEIN 1"/>
    <property type="match status" value="1"/>
</dbReference>
<dbReference type="AlphaFoldDB" id="A0A0G2I1X0"/>
<dbReference type="PANTHER" id="PTHR24113:SF12">
    <property type="entry name" value="RAN GTPASE-ACTIVATING PROTEIN 1"/>
    <property type="match status" value="1"/>
</dbReference>
<keyword evidence="5" id="KW-1185">Reference proteome</keyword>
<comment type="caution">
    <text evidence="4">The sequence shown here is derived from an EMBL/GenBank/DDBJ whole genome shotgun (WGS) entry which is preliminary data.</text>
</comment>
<evidence type="ECO:0000313" key="5">
    <source>
        <dbReference type="Proteomes" id="UP000034680"/>
    </source>
</evidence>
<dbReference type="GO" id="GO:0031267">
    <property type="term" value="F:small GTPase binding"/>
    <property type="evidence" value="ECO:0007669"/>
    <property type="project" value="TreeGrafter"/>
</dbReference>
<evidence type="ECO:0000256" key="1">
    <source>
        <dbReference type="ARBA" id="ARBA00022468"/>
    </source>
</evidence>
<gene>
    <name evidence="4" type="ORF">UCDDA912_g05967</name>
</gene>
<dbReference type="OrthoDB" id="184583at2759"/>
<dbReference type="EMBL" id="LCUC01000217">
    <property type="protein sequence ID" value="KKY34090.1"/>
    <property type="molecule type" value="Genomic_DNA"/>
</dbReference>
<dbReference type="SUPFAM" id="SSF52047">
    <property type="entry name" value="RNI-like"/>
    <property type="match status" value="1"/>
</dbReference>
<dbReference type="GO" id="GO:0005634">
    <property type="term" value="C:nucleus"/>
    <property type="evidence" value="ECO:0007669"/>
    <property type="project" value="TreeGrafter"/>
</dbReference>